<proteinExistence type="predicted"/>
<dbReference type="AlphaFoldDB" id="A0A438K9M3"/>
<protein>
    <submittedName>
        <fullName evidence="1">Uncharacterized protein</fullName>
    </submittedName>
</protein>
<dbReference type="EMBL" id="QGNW01000012">
    <property type="protein sequence ID" value="RVX17916.1"/>
    <property type="molecule type" value="Genomic_DNA"/>
</dbReference>
<comment type="caution">
    <text evidence="1">The sequence shown here is derived from an EMBL/GenBank/DDBJ whole genome shotgun (WGS) entry which is preliminary data.</text>
</comment>
<name>A0A438K9M3_VITVI</name>
<sequence>MFLTRSMEKSRQLLCTLQVVDSNETCSKCSLRR</sequence>
<evidence type="ECO:0000313" key="1">
    <source>
        <dbReference type="EMBL" id="RVX17916.1"/>
    </source>
</evidence>
<organism evidence="1 2">
    <name type="scientific">Vitis vinifera</name>
    <name type="common">Grape</name>
    <dbReference type="NCBI Taxonomy" id="29760"/>
    <lineage>
        <taxon>Eukaryota</taxon>
        <taxon>Viridiplantae</taxon>
        <taxon>Streptophyta</taxon>
        <taxon>Embryophyta</taxon>
        <taxon>Tracheophyta</taxon>
        <taxon>Spermatophyta</taxon>
        <taxon>Magnoliopsida</taxon>
        <taxon>eudicotyledons</taxon>
        <taxon>Gunneridae</taxon>
        <taxon>Pentapetalae</taxon>
        <taxon>rosids</taxon>
        <taxon>Vitales</taxon>
        <taxon>Vitaceae</taxon>
        <taxon>Viteae</taxon>
        <taxon>Vitis</taxon>
    </lineage>
</organism>
<evidence type="ECO:0000313" key="2">
    <source>
        <dbReference type="Proteomes" id="UP000288805"/>
    </source>
</evidence>
<gene>
    <name evidence="1" type="ORF">CK203_004203</name>
</gene>
<accession>A0A438K9M3</accession>
<dbReference type="Proteomes" id="UP000288805">
    <property type="component" value="Unassembled WGS sequence"/>
</dbReference>
<reference evidence="1 2" key="1">
    <citation type="journal article" date="2018" name="PLoS Genet.">
        <title>Population sequencing reveals clonal diversity and ancestral inbreeding in the grapevine cultivar Chardonnay.</title>
        <authorList>
            <person name="Roach M.J."/>
            <person name="Johnson D.L."/>
            <person name="Bohlmann J."/>
            <person name="van Vuuren H.J."/>
            <person name="Jones S.J."/>
            <person name="Pretorius I.S."/>
            <person name="Schmidt S.A."/>
            <person name="Borneman A.R."/>
        </authorList>
    </citation>
    <scope>NUCLEOTIDE SEQUENCE [LARGE SCALE GENOMIC DNA]</scope>
    <source>
        <strain evidence="2">cv. Chardonnay</strain>
        <tissue evidence="1">Leaf</tissue>
    </source>
</reference>